<proteinExistence type="predicted"/>
<protein>
    <recommendedName>
        <fullName evidence="4">Glycosyltransferase RgtA/B/C/D-like domain-containing protein</fullName>
    </recommendedName>
</protein>
<reference evidence="2" key="1">
    <citation type="submission" date="2022-06" db="EMBL/GenBank/DDBJ databases">
        <title>Nostosin G and Spiroidesin B from the Cyanobacterium Dolichospermum sp. NIES-1697.</title>
        <authorList>
            <person name="Phan C.-S."/>
            <person name="Mehjabin J.J."/>
            <person name="Anas A.R.J."/>
            <person name="Hayasaka M."/>
            <person name="Onoki R."/>
            <person name="Wang J."/>
            <person name="Umezawa T."/>
            <person name="Washio K."/>
            <person name="Morikawa M."/>
            <person name="Okino T."/>
        </authorList>
    </citation>
    <scope>NUCLEOTIDE SEQUENCE</scope>
    <source>
        <strain evidence="2">NIES-1697</strain>
    </source>
</reference>
<keyword evidence="1" id="KW-0472">Membrane</keyword>
<feature type="transmembrane region" description="Helical" evidence="1">
    <location>
        <begin position="286"/>
        <end position="307"/>
    </location>
</feature>
<gene>
    <name evidence="2" type="ORF">NG743_12985</name>
</gene>
<accession>A0ABY5M0M9</accession>
<sequence length="756" mass="86460">MNNHPIVREFDKSIRWKLLFPSFILFIYVFIAFLPLPSPIQMGLDPSWSYAISQANQKQLIFGKEIIFTYGPLGYLITGAVLPENFFQIIIFRWLIYLFLFIISIVRIVSLKNHLQQLFIGLSILFALFTGSAYASVGIGASTDYQILFILLMILSFDDFIKKYPRLIFLLLGAVSGFCALTKFSSGIYTFGLINLFLLVNIYQSFKNKSRTDIVNYVFAIINSGLGFISIAFIFLSPYQYILSLNKITINLLIAGLIGVSVGLVQKQIKEQFESKAEIVAKLLNIFINQILLHWLVFYVIYFLLLVHTISSNEYPSLIEFLRNSWEISSGYSSAMSIIGSKNEIALAISELFLILWLMFFITKEGYLNLSLSFLFVLLISFKHGFVRQDLHVIVFAITVPLITSLLILKISKFRHQKISYYFFTYILIASLIISFPVINFSKVYTMARLLPKYIVNSVINLVGKMPNQSILDQLSYESEINSNKFNIGKLQSIINQKSLSNLANMQLPDNVKNLVNGKTIDIIPWEISLVPANQLNWKPRPIFQSYSAYTNTLDNFNFESMSKLPRDYIFYNFTSIDGKNPHPFFDEPKTFSYVFCNYEPSGDVPDFIKTPKLSNIVLLEKRQVSRCLPDSLGEISSIPWNNAYSIEVGNGKIIRAKVKFQYSLLGKIYKTLFRSPPVMMKISYVDGSQNTYRIIPENSENGVIVSHLPKDDNEALSFLRGQLPAKVKSFSFQTSNSLLYAPKIELSFLSNKLRY</sequence>
<feature type="transmembrane region" description="Helical" evidence="1">
    <location>
        <begin position="18"/>
        <end position="36"/>
    </location>
</feature>
<feature type="transmembrane region" description="Helical" evidence="1">
    <location>
        <begin position="367"/>
        <end position="385"/>
    </location>
</feature>
<feature type="transmembrane region" description="Helical" evidence="1">
    <location>
        <begin position="248"/>
        <end position="265"/>
    </location>
</feature>
<evidence type="ECO:0000256" key="1">
    <source>
        <dbReference type="SAM" id="Phobius"/>
    </source>
</evidence>
<feature type="transmembrane region" description="Helical" evidence="1">
    <location>
        <begin position="86"/>
        <end position="106"/>
    </location>
</feature>
<feature type="transmembrane region" description="Helical" evidence="1">
    <location>
        <begin position="118"/>
        <end position="139"/>
    </location>
</feature>
<keyword evidence="1" id="KW-1133">Transmembrane helix</keyword>
<dbReference type="Proteomes" id="UP001057561">
    <property type="component" value="Chromosome"/>
</dbReference>
<organism evidence="2 3">
    <name type="scientific">Dolichospermum heterosporum TAC447</name>
    <dbReference type="NCBI Taxonomy" id="747523"/>
    <lineage>
        <taxon>Bacteria</taxon>
        <taxon>Bacillati</taxon>
        <taxon>Cyanobacteriota</taxon>
        <taxon>Cyanophyceae</taxon>
        <taxon>Nostocales</taxon>
        <taxon>Aphanizomenonaceae</taxon>
        <taxon>Dolichospermum</taxon>
        <taxon>Dolichospermum heterosporum</taxon>
    </lineage>
</organism>
<feature type="transmembrane region" description="Helical" evidence="1">
    <location>
        <begin position="345"/>
        <end position="362"/>
    </location>
</feature>
<feature type="transmembrane region" description="Helical" evidence="1">
    <location>
        <begin position="218"/>
        <end position="242"/>
    </location>
</feature>
<evidence type="ECO:0000313" key="2">
    <source>
        <dbReference type="EMBL" id="UUO17823.1"/>
    </source>
</evidence>
<dbReference type="RefSeq" id="WP_257122106.1">
    <property type="nucleotide sequence ID" value="NZ_CP099464.1"/>
</dbReference>
<feature type="transmembrane region" description="Helical" evidence="1">
    <location>
        <begin position="168"/>
        <end position="184"/>
    </location>
</feature>
<keyword evidence="1" id="KW-0812">Transmembrane</keyword>
<feature type="transmembrane region" description="Helical" evidence="1">
    <location>
        <begin position="391"/>
        <end position="409"/>
    </location>
</feature>
<feature type="transmembrane region" description="Helical" evidence="1">
    <location>
        <begin position="421"/>
        <end position="439"/>
    </location>
</feature>
<evidence type="ECO:0008006" key="4">
    <source>
        <dbReference type="Google" id="ProtNLM"/>
    </source>
</evidence>
<keyword evidence="3" id="KW-1185">Reference proteome</keyword>
<name>A0ABY5M0M9_9CYAN</name>
<dbReference type="EMBL" id="CP099464">
    <property type="protein sequence ID" value="UUO17823.1"/>
    <property type="molecule type" value="Genomic_DNA"/>
</dbReference>
<evidence type="ECO:0000313" key="3">
    <source>
        <dbReference type="Proteomes" id="UP001057561"/>
    </source>
</evidence>